<evidence type="ECO:0000313" key="2">
    <source>
        <dbReference type="Proteomes" id="UP001519345"/>
    </source>
</evidence>
<sequence length="131" mass="14908">MNSIMSMPKIPDMNPEISLDRCKTIELLLSSIALEEISLSHILNAEGEKLQSFLKKDNESLDDFIEINDSLNKTLRTVVKSQILLHFKLEDAVTLDKKACCEKKCDPCKETETDHSDCCKKQTRQSKECNC</sequence>
<dbReference type="Proteomes" id="UP001519345">
    <property type="component" value="Unassembled WGS sequence"/>
</dbReference>
<comment type="caution">
    <text evidence="1">The sequence shown here is derived from an EMBL/GenBank/DDBJ whole genome shotgun (WGS) entry which is preliminary data.</text>
</comment>
<keyword evidence="2" id="KW-1185">Reference proteome</keyword>
<dbReference type="InterPro" id="IPR058705">
    <property type="entry name" value="A_ENA"/>
</dbReference>
<proteinExistence type="predicted"/>
<evidence type="ECO:0000313" key="1">
    <source>
        <dbReference type="EMBL" id="MBP1969341.1"/>
    </source>
</evidence>
<dbReference type="Pfam" id="PF26595">
    <property type="entry name" value="A_ENA"/>
    <property type="match status" value="1"/>
</dbReference>
<gene>
    <name evidence="1" type="ORF">J2Z83_001445</name>
</gene>
<protein>
    <submittedName>
        <fullName evidence="1">Uncharacterized protein</fullName>
    </submittedName>
</protein>
<name>A0ABS4IFU9_9BACI</name>
<accession>A0ABS4IFU9</accession>
<dbReference type="EMBL" id="JAGGKX010000005">
    <property type="protein sequence ID" value="MBP1969341.1"/>
    <property type="molecule type" value="Genomic_DNA"/>
</dbReference>
<organism evidence="1 2">
    <name type="scientific">Virgibacillus natechei</name>
    <dbReference type="NCBI Taxonomy" id="1216297"/>
    <lineage>
        <taxon>Bacteria</taxon>
        <taxon>Bacillati</taxon>
        <taxon>Bacillota</taxon>
        <taxon>Bacilli</taxon>
        <taxon>Bacillales</taxon>
        <taxon>Bacillaceae</taxon>
        <taxon>Virgibacillus</taxon>
    </lineage>
</organism>
<reference evidence="1 2" key="1">
    <citation type="submission" date="2021-03" db="EMBL/GenBank/DDBJ databases">
        <title>Genomic Encyclopedia of Type Strains, Phase IV (KMG-IV): sequencing the most valuable type-strain genomes for metagenomic binning, comparative biology and taxonomic classification.</title>
        <authorList>
            <person name="Goeker M."/>
        </authorList>
    </citation>
    <scope>NUCLEOTIDE SEQUENCE [LARGE SCALE GENOMIC DNA]</scope>
    <source>
        <strain evidence="1 2">DSM 25609</strain>
    </source>
</reference>